<proteinExistence type="predicted"/>
<gene>
    <name evidence="2" type="ORF">MtrunA17_Chr2g0291601</name>
</gene>
<dbReference type="EMBL" id="PSQE01000002">
    <property type="protein sequence ID" value="RHN72793.1"/>
    <property type="molecule type" value="Genomic_DNA"/>
</dbReference>
<protein>
    <submittedName>
        <fullName evidence="2">Putative FHY3/FAR1 family protein</fullName>
    </submittedName>
</protein>
<comment type="caution">
    <text evidence="2">The sequence shown here is derived from an EMBL/GenBank/DDBJ whole genome shotgun (WGS) entry which is preliminary data.</text>
</comment>
<dbReference type="Gramene" id="rna8549">
    <property type="protein sequence ID" value="RHN72793.1"/>
    <property type="gene ID" value="gene8549"/>
</dbReference>
<dbReference type="AlphaFoldDB" id="A0A396J903"/>
<evidence type="ECO:0000313" key="3">
    <source>
        <dbReference type="Proteomes" id="UP000265566"/>
    </source>
</evidence>
<name>A0A396J903_MEDTR</name>
<reference evidence="3" key="1">
    <citation type="journal article" date="2018" name="Nat. Plants">
        <title>Whole-genome landscape of Medicago truncatula symbiotic genes.</title>
        <authorList>
            <person name="Pecrix Y."/>
            <person name="Staton S.E."/>
            <person name="Sallet E."/>
            <person name="Lelandais-Briere C."/>
            <person name="Moreau S."/>
            <person name="Carrere S."/>
            <person name="Blein T."/>
            <person name="Jardinaud M.F."/>
            <person name="Latrasse D."/>
            <person name="Zouine M."/>
            <person name="Zahm M."/>
            <person name="Kreplak J."/>
            <person name="Mayjonade B."/>
            <person name="Satge C."/>
            <person name="Perez M."/>
            <person name="Cauet S."/>
            <person name="Marande W."/>
            <person name="Chantry-Darmon C."/>
            <person name="Lopez-Roques C."/>
            <person name="Bouchez O."/>
            <person name="Berard A."/>
            <person name="Debelle F."/>
            <person name="Munos S."/>
            <person name="Bendahmane A."/>
            <person name="Berges H."/>
            <person name="Niebel A."/>
            <person name="Buitink J."/>
            <person name="Frugier F."/>
            <person name="Benhamed M."/>
            <person name="Crespi M."/>
            <person name="Gouzy J."/>
            <person name="Gamas P."/>
        </authorList>
    </citation>
    <scope>NUCLEOTIDE SEQUENCE [LARGE SCALE GENOMIC DNA]</scope>
    <source>
        <strain evidence="3">cv. Jemalong A17</strain>
    </source>
</reference>
<sequence>MIRMKLVESQRWRICEVTLEHNHVLGAKIHKLGKKMGCGTKKNSLPSSDAEGENN</sequence>
<dbReference type="Proteomes" id="UP000265566">
    <property type="component" value="Chromosome 2"/>
</dbReference>
<organism evidence="2 3">
    <name type="scientific">Medicago truncatula</name>
    <name type="common">Barrel medic</name>
    <name type="synonym">Medicago tribuloides</name>
    <dbReference type="NCBI Taxonomy" id="3880"/>
    <lineage>
        <taxon>Eukaryota</taxon>
        <taxon>Viridiplantae</taxon>
        <taxon>Streptophyta</taxon>
        <taxon>Embryophyta</taxon>
        <taxon>Tracheophyta</taxon>
        <taxon>Spermatophyta</taxon>
        <taxon>Magnoliopsida</taxon>
        <taxon>eudicotyledons</taxon>
        <taxon>Gunneridae</taxon>
        <taxon>Pentapetalae</taxon>
        <taxon>rosids</taxon>
        <taxon>fabids</taxon>
        <taxon>Fabales</taxon>
        <taxon>Fabaceae</taxon>
        <taxon>Papilionoideae</taxon>
        <taxon>50 kb inversion clade</taxon>
        <taxon>NPAAA clade</taxon>
        <taxon>Hologalegina</taxon>
        <taxon>IRL clade</taxon>
        <taxon>Trifolieae</taxon>
        <taxon>Medicago</taxon>
    </lineage>
</organism>
<evidence type="ECO:0000313" key="2">
    <source>
        <dbReference type="EMBL" id="RHN72793.1"/>
    </source>
</evidence>
<evidence type="ECO:0000256" key="1">
    <source>
        <dbReference type="SAM" id="MobiDB-lite"/>
    </source>
</evidence>
<feature type="region of interest" description="Disordered" evidence="1">
    <location>
        <begin position="36"/>
        <end position="55"/>
    </location>
</feature>
<accession>A0A396J903</accession>